<evidence type="ECO:0000256" key="3">
    <source>
        <dbReference type="ARBA" id="ARBA00022491"/>
    </source>
</evidence>
<keyword evidence="5" id="KW-0805">Transcription regulation</keyword>
<keyword evidence="6" id="KW-0804">Transcription</keyword>
<evidence type="ECO:0000256" key="6">
    <source>
        <dbReference type="ARBA" id="ARBA00023163"/>
    </source>
</evidence>
<evidence type="ECO:0000313" key="9">
    <source>
        <dbReference type="EMBL" id="NHB93665.1"/>
    </source>
</evidence>
<sequence>MRGYLIAQYAVYRNKSPKSRAQYPLIIDIQNDLLDDYNSRTILQSQ</sequence>
<dbReference type="AlphaFoldDB" id="A0A7X5TIA6"/>
<evidence type="ECO:0000256" key="2">
    <source>
        <dbReference type="ARBA" id="ARBA00015075"/>
    </source>
</evidence>
<evidence type="ECO:0000313" key="10">
    <source>
        <dbReference type="Proteomes" id="UP000591844"/>
    </source>
</evidence>
<name>A0A7X5TIA6_9GAMM</name>
<dbReference type="Proteomes" id="UP000591844">
    <property type="component" value="Unassembled WGS sequence"/>
</dbReference>
<dbReference type="Pfam" id="PF01845">
    <property type="entry name" value="CcdB"/>
    <property type="match status" value="1"/>
</dbReference>
<dbReference type="SUPFAM" id="SSF50118">
    <property type="entry name" value="Cell growth inhibitor/plasmid maintenance toxic component"/>
    <property type="match status" value="1"/>
</dbReference>
<dbReference type="Gene3D" id="2.30.30.110">
    <property type="match status" value="1"/>
</dbReference>
<comment type="caution">
    <text evidence="9">The sequence shown here is derived from an EMBL/GenBank/DDBJ whole genome shotgun (WGS) entry which is preliminary data.</text>
</comment>
<accession>A0A7X5TIA6</accession>
<organism evidence="9 10">
    <name type="scientific">Photorhabdus cinerea</name>
    <dbReference type="NCBI Taxonomy" id="471575"/>
    <lineage>
        <taxon>Bacteria</taxon>
        <taxon>Pseudomonadati</taxon>
        <taxon>Pseudomonadota</taxon>
        <taxon>Gammaproteobacteria</taxon>
        <taxon>Enterobacterales</taxon>
        <taxon>Morganellaceae</taxon>
        <taxon>Photorhabdus</taxon>
    </lineage>
</organism>
<evidence type="ECO:0000256" key="7">
    <source>
        <dbReference type="ARBA" id="ARBA00029628"/>
    </source>
</evidence>
<keyword evidence="3" id="KW-0678">Repressor</keyword>
<dbReference type="EMBL" id="PUJW01000018">
    <property type="protein sequence ID" value="NHB93665.1"/>
    <property type="molecule type" value="Genomic_DNA"/>
</dbReference>
<dbReference type="GO" id="GO:0006276">
    <property type="term" value="P:plasmid maintenance"/>
    <property type="evidence" value="ECO:0007669"/>
    <property type="project" value="InterPro"/>
</dbReference>
<dbReference type="InterPro" id="IPR011067">
    <property type="entry name" value="Plasmid_toxin/cell-grow_inhib"/>
</dbReference>
<evidence type="ECO:0000256" key="5">
    <source>
        <dbReference type="ARBA" id="ARBA00023015"/>
    </source>
</evidence>
<evidence type="ECO:0000256" key="4">
    <source>
        <dbReference type="ARBA" id="ARBA00022649"/>
    </source>
</evidence>
<gene>
    <name evidence="9" type="ORF">C5469_16570</name>
</gene>
<comment type="similarity">
    <text evidence="1">Belongs to the CcdB toxin family.</text>
</comment>
<keyword evidence="4" id="KW-1277">Toxin-antitoxin system</keyword>
<evidence type="ECO:0000256" key="8">
    <source>
        <dbReference type="ARBA" id="ARBA00033135"/>
    </source>
</evidence>
<evidence type="ECO:0000256" key="1">
    <source>
        <dbReference type="ARBA" id="ARBA00005230"/>
    </source>
</evidence>
<dbReference type="GO" id="GO:0008657">
    <property type="term" value="F:DNA topoisomerase type II (double strand cut, ATP-hydrolyzing) inhibitor activity"/>
    <property type="evidence" value="ECO:0007669"/>
    <property type="project" value="InterPro"/>
</dbReference>
<keyword evidence="10" id="KW-1185">Reference proteome</keyword>
<protein>
    <recommendedName>
        <fullName evidence="2">Toxin CcdB</fullName>
    </recommendedName>
    <alternativeName>
        <fullName evidence="8">Cytotoxic protein CcdB</fullName>
    </alternativeName>
    <alternativeName>
        <fullName evidence="7">Protein LetD</fullName>
    </alternativeName>
</protein>
<reference evidence="9 10" key="1">
    <citation type="submission" date="2018-02" db="EMBL/GenBank/DDBJ databases">
        <authorList>
            <person name="Machado R.A."/>
        </authorList>
    </citation>
    <scope>NUCLEOTIDE SEQUENCE [LARGE SCALE GENOMIC DNA]</scope>
    <source>
        <strain evidence="9 10">DSM 19724</strain>
    </source>
</reference>
<proteinExistence type="inferred from homology"/>
<dbReference type="InterPro" id="IPR002712">
    <property type="entry name" value="CcdB"/>
</dbReference>